<protein>
    <submittedName>
        <fullName evidence="2">Aminoglycoside phosphotransferase family protein</fullName>
    </submittedName>
</protein>
<dbReference type="PANTHER" id="PTHR21310">
    <property type="entry name" value="AMINOGLYCOSIDE PHOSPHOTRANSFERASE-RELATED-RELATED"/>
    <property type="match status" value="1"/>
</dbReference>
<dbReference type="EMBL" id="JACALR010000019">
    <property type="protein sequence ID" value="MDM1552920.1"/>
    <property type="molecule type" value="Genomic_DNA"/>
</dbReference>
<dbReference type="Proteomes" id="UP001173578">
    <property type="component" value="Unassembled WGS sequence"/>
</dbReference>
<dbReference type="Gene3D" id="3.30.200.20">
    <property type="entry name" value="Phosphorylase Kinase, domain 1"/>
    <property type="match status" value="1"/>
</dbReference>
<dbReference type="AlphaFoldDB" id="A0AAW7DMY4"/>
<sequence length="323" mass="38592">MVETLTKILQEKYLIKTDTISKQQGGWASLAYKIEDKNGRFYFLKVYEKSRKSTSYLTEHIDIYLPIVDWLDNQTLLKGKIIRLIKTKTENFKCEDDNYVYILFDYIHGETVGQQNLTEEQIFQLAETISHLHRLENFPFDVSQISETFYLSLIAKLNDWIGNNFDQLKEDIKSTLKPNLSRIKNQIENWYNLSAVLKEKTLKYCLCHTDIHHWNIITDKQKLYLLDWEGIKFAPPEADIFSVYQQPYFDLFIKKYIELNPEYRINETVLQYYLTSRKLQDIFEFIEQLQLDELNPEDYKSSLNYLKKEVDNIKHKPENTASR</sequence>
<dbReference type="Pfam" id="PF01636">
    <property type="entry name" value="APH"/>
    <property type="match status" value="1"/>
</dbReference>
<dbReference type="InterPro" id="IPR002575">
    <property type="entry name" value="Aminoglycoside_PTrfase"/>
</dbReference>
<dbReference type="InterPro" id="IPR051678">
    <property type="entry name" value="AGP_Transferase"/>
</dbReference>
<dbReference type="Gene3D" id="1.10.510.10">
    <property type="entry name" value="Transferase(Phosphotransferase) domain 1"/>
    <property type="match status" value="1"/>
</dbReference>
<feature type="domain" description="Aminoglycoside phosphotransferase" evidence="1">
    <location>
        <begin position="24"/>
        <end position="244"/>
    </location>
</feature>
<accession>A0AAW7DMY4</accession>
<gene>
    <name evidence="2" type="ORF">HX095_17115</name>
</gene>
<reference evidence="2" key="1">
    <citation type="submission" date="2020-06" db="EMBL/GenBank/DDBJ databases">
        <authorList>
            <person name="Dong N."/>
        </authorList>
    </citation>
    <scope>NUCLEOTIDE SEQUENCE</scope>
    <source>
        <strain evidence="2">210</strain>
    </source>
</reference>
<dbReference type="Gene3D" id="1.20.58.840">
    <property type="match status" value="1"/>
</dbReference>
<comment type="caution">
    <text evidence="2">The sequence shown here is derived from an EMBL/GenBank/DDBJ whole genome shotgun (WGS) entry which is preliminary data.</text>
</comment>
<organism evidence="2 3">
    <name type="scientific">Empedobacter falsenii</name>
    <dbReference type="NCBI Taxonomy" id="343874"/>
    <lineage>
        <taxon>Bacteria</taxon>
        <taxon>Pseudomonadati</taxon>
        <taxon>Bacteroidota</taxon>
        <taxon>Flavobacteriia</taxon>
        <taxon>Flavobacteriales</taxon>
        <taxon>Weeksellaceae</taxon>
        <taxon>Empedobacter</taxon>
    </lineage>
</organism>
<name>A0AAW7DMY4_9FLAO</name>
<evidence type="ECO:0000259" key="1">
    <source>
        <dbReference type="Pfam" id="PF01636"/>
    </source>
</evidence>
<evidence type="ECO:0000313" key="2">
    <source>
        <dbReference type="EMBL" id="MDM1552920.1"/>
    </source>
</evidence>
<reference evidence="2" key="2">
    <citation type="journal article" date="2022" name="Sci. Total Environ.">
        <title>Prevalence, transmission, and molecular epidemiology of tet(X)-positive bacteria among humans, animals, and environmental niches in China: An epidemiological, and genomic-based study.</title>
        <authorList>
            <person name="Dong N."/>
            <person name="Zeng Y."/>
            <person name="Cai C."/>
            <person name="Sun C."/>
            <person name="Lu J."/>
            <person name="Liu C."/>
            <person name="Zhou H."/>
            <person name="Sun Q."/>
            <person name="Shu L."/>
            <person name="Wang H."/>
            <person name="Wang Y."/>
            <person name="Wang S."/>
            <person name="Wu C."/>
            <person name="Chan E.W."/>
            <person name="Chen G."/>
            <person name="Shen Z."/>
            <person name="Chen S."/>
            <person name="Zhang R."/>
        </authorList>
    </citation>
    <scope>NUCLEOTIDE SEQUENCE</scope>
    <source>
        <strain evidence="2">210</strain>
    </source>
</reference>
<proteinExistence type="predicted"/>
<dbReference type="SUPFAM" id="SSF56112">
    <property type="entry name" value="Protein kinase-like (PK-like)"/>
    <property type="match status" value="1"/>
</dbReference>
<dbReference type="RefSeq" id="WP_286402569.1">
    <property type="nucleotide sequence ID" value="NZ_JACAIY010000015.1"/>
</dbReference>
<dbReference type="InterPro" id="IPR011009">
    <property type="entry name" value="Kinase-like_dom_sf"/>
</dbReference>
<evidence type="ECO:0000313" key="3">
    <source>
        <dbReference type="Proteomes" id="UP001173578"/>
    </source>
</evidence>